<dbReference type="Pfam" id="PF07686">
    <property type="entry name" value="V-set"/>
    <property type="match status" value="1"/>
</dbReference>
<dbReference type="Gene3D" id="2.60.40.10">
    <property type="entry name" value="Immunoglobulins"/>
    <property type="match status" value="3"/>
</dbReference>
<dbReference type="EMBL" id="JACTAM010000022">
    <property type="protein sequence ID" value="KAI2650651.1"/>
    <property type="molecule type" value="Genomic_DNA"/>
</dbReference>
<reference evidence="2 3" key="1">
    <citation type="submission" date="2022-01" db="EMBL/GenBank/DDBJ databases">
        <title>A high-quality chromosome-level genome assembly of rohu carp, Labeo rohita.</title>
        <authorList>
            <person name="Arick M.A. II"/>
            <person name="Hsu C.-Y."/>
            <person name="Magbanua Z."/>
            <person name="Pechanova O."/>
            <person name="Grover C."/>
            <person name="Miller E."/>
            <person name="Thrash A."/>
            <person name="Ezzel L."/>
            <person name="Alam S."/>
            <person name="Benzie J."/>
            <person name="Hamilton M."/>
            <person name="Karsi A."/>
            <person name="Lawrence M.L."/>
            <person name="Peterson D.G."/>
        </authorList>
    </citation>
    <scope>NUCLEOTIDE SEQUENCE [LARGE SCALE GENOMIC DNA]</scope>
    <source>
        <strain evidence="3">BAU-BD-2019</strain>
        <tissue evidence="2">Blood</tissue>
    </source>
</reference>
<accession>A0ABQ8LLB4</accession>
<feature type="domain" description="Immunoglobulin" evidence="1">
    <location>
        <begin position="296"/>
        <end position="395"/>
    </location>
</feature>
<dbReference type="Proteomes" id="UP000830375">
    <property type="component" value="Unassembled WGS sequence"/>
</dbReference>
<dbReference type="InterPro" id="IPR013783">
    <property type="entry name" value="Ig-like_fold"/>
</dbReference>
<dbReference type="PANTHER" id="PTHR21063">
    <property type="entry name" value="LFA-3"/>
    <property type="match status" value="1"/>
</dbReference>
<gene>
    <name evidence="2" type="ORF">H4Q32_000686</name>
</gene>
<dbReference type="PANTHER" id="PTHR21063:SF4">
    <property type="entry name" value="CD48 ANTIGEN-RELATED"/>
    <property type="match status" value="1"/>
</dbReference>
<dbReference type="SMART" id="SM00409">
    <property type="entry name" value="IG"/>
    <property type="match status" value="3"/>
</dbReference>
<sequence length="399" mass="45361">MEGDSVTLKNDVTTNQQHRSNWYFQYSTGTYQISSEKTFSDTVHEDYHQVISEKIFSVTVHDVSVAERDQMKSKSLKHGESVTLDPGVITNPNDVMTWYFNDTLIAEITGDQSKIVTNHSYWRVRDRLKLIKDYQTGSLTITNSRITDSGDYQLQISSSRFNIIRSFSVTVTVFLGVSADGGSVSVMEGDSVTLHTGVETNQRDVVRWYFNDFLIAQITGYRKKICTGVQCQHQNNWRLEDRLTLDHQTGSLTITNIRTTDSGVYELKIVSRTRIISENSFNVTVHDVPVAERDQMKSKSLRHGESVTLDPGVITNPNDVMTWHFNDTLFAEITGDQSNIITNHSYWRVRDGLKLDHHTGSLTITNSRITDSGDYQLQISSSRFNIIRSFSVTVTGEYH</sequence>
<feature type="domain" description="Immunoglobulin" evidence="1">
    <location>
        <begin position="181"/>
        <end position="286"/>
    </location>
</feature>
<dbReference type="InterPro" id="IPR013106">
    <property type="entry name" value="Ig_V-set"/>
</dbReference>
<feature type="domain" description="Immunoglobulin" evidence="1">
    <location>
        <begin position="71"/>
        <end position="174"/>
    </location>
</feature>
<protein>
    <submittedName>
        <fullName evidence="2">Contactin-5</fullName>
    </submittedName>
</protein>
<dbReference type="InterPro" id="IPR003599">
    <property type="entry name" value="Ig_sub"/>
</dbReference>
<name>A0ABQ8LLB4_LABRO</name>
<dbReference type="Pfam" id="PF07679">
    <property type="entry name" value="I-set"/>
    <property type="match status" value="1"/>
</dbReference>
<dbReference type="SUPFAM" id="SSF48726">
    <property type="entry name" value="Immunoglobulin"/>
    <property type="match status" value="3"/>
</dbReference>
<proteinExistence type="predicted"/>
<evidence type="ECO:0000313" key="3">
    <source>
        <dbReference type="Proteomes" id="UP000830375"/>
    </source>
</evidence>
<keyword evidence="3" id="KW-1185">Reference proteome</keyword>
<dbReference type="InterPro" id="IPR013098">
    <property type="entry name" value="Ig_I-set"/>
</dbReference>
<comment type="caution">
    <text evidence="2">The sequence shown here is derived from an EMBL/GenBank/DDBJ whole genome shotgun (WGS) entry which is preliminary data.</text>
</comment>
<dbReference type="InterPro" id="IPR036179">
    <property type="entry name" value="Ig-like_dom_sf"/>
</dbReference>
<evidence type="ECO:0000259" key="1">
    <source>
        <dbReference type="SMART" id="SM00409"/>
    </source>
</evidence>
<organism evidence="2 3">
    <name type="scientific">Labeo rohita</name>
    <name type="common">Indian major carp</name>
    <name type="synonym">Cyprinus rohita</name>
    <dbReference type="NCBI Taxonomy" id="84645"/>
    <lineage>
        <taxon>Eukaryota</taxon>
        <taxon>Metazoa</taxon>
        <taxon>Chordata</taxon>
        <taxon>Craniata</taxon>
        <taxon>Vertebrata</taxon>
        <taxon>Euteleostomi</taxon>
        <taxon>Actinopterygii</taxon>
        <taxon>Neopterygii</taxon>
        <taxon>Teleostei</taxon>
        <taxon>Ostariophysi</taxon>
        <taxon>Cypriniformes</taxon>
        <taxon>Cyprinidae</taxon>
        <taxon>Labeoninae</taxon>
        <taxon>Labeonini</taxon>
        <taxon>Labeo</taxon>
    </lineage>
</organism>
<evidence type="ECO:0000313" key="2">
    <source>
        <dbReference type="EMBL" id="KAI2650651.1"/>
    </source>
</evidence>